<dbReference type="AlphaFoldDB" id="A0A8S9H790"/>
<feature type="region of interest" description="Disordered" evidence="1">
    <location>
        <begin position="1"/>
        <end position="21"/>
    </location>
</feature>
<protein>
    <submittedName>
        <fullName evidence="2">Uncharacterized protein</fullName>
    </submittedName>
</protein>
<dbReference type="Proteomes" id="UP000712281">
    <property type="component" value="Unassembled WGS sequence"/>
</dbReference>
<feature type="compositionally biased region" description="Polar residues" evidence="1">
    <location>
        <begin position="12"/>
        <end position="21"/>
    </location>
</feature>
<sequence>MSTPISPLPSLHITSLPKSQKTDLSVVVEHRPAFRSASRMKELAIVGGEFWPVTYEGSEVDLMMFSGESGTKNVNCVTKSSYEVADVAAGEDR</sequence>
<gene>
    <name evidence="2" type="ORF">F2Q68_00033589</name>
</gene>
<evidence type="ECO:0000256" key="1">
    <source>
        <dbReference type="SAM" id="MobiDB-lite"/>
    </source>
</evidence>
<dbReference type="EMBL" id="QGKW02001988">
    <property type="protein sequence ID" value="KAF2552387.1"/>
    <property type="molecule type" value="Genomic_DNA"/>
</dbReference>
<proteinExistence type="predicted"/>
<evidence type="ECO:0000313" key="2">
    <source>
        <dbReference type="EMBL" id="KAF2552387.1"/>
    </source>
</evidence>
<name>A0A8S9H790_BRACR</name>
<evidence type="ECO:0000313" key="3">
    <source>
        <dbReference type="Proteomes" id="UP000712281"/>
    </source>
</evidence>
<accession>A0A8S9H790</accession>
<comment type="caution">
    <text evidence="2">The sequence shown here is derived from an EMBL/GenBank/DDBJ whole genome shotgun (WGS) entry which is preliminary data.</text>
</comment>
<organism evidence="2 3">
    <name type="scientific">Brassica cretica</name>
    <name type="common">Mustard</name>
    <dbReference type="NCBI Taxonomy" id="69181"/>
    <lineage>
        <taxon>Eukaryota</taxon>
        <taxon>Viridiplantae</taxon>
        <taxon>Streptophyta</taxon>
        <taxon>Embryophyta</taxon>
        <taxon>Tracheophyta</taxon>
        <taxon>Spermatophyta</taxon>
        <taxon>Magnoliopsida</taxon>
        <taxon>eudicotyledons</taxon>
        <taxon>Gunneridae</taxon>
        <taxon>Pentapetalae</taxon>
        <taxon>rosids</taxon>
        <taxon>malvids</taxon>
        <taxon>Brassicales</taxon>
        <taxon>Brassicaceae</taxon>
        <taxon>Brassiceae</taxon>
        <taxon>Brassica</taxon>
    </lineage>
</organism>
<reference evidence="2" key="1">
    <citation type="submission" date="2019-12" db="EMBL/GenBank/DDBJ databases">
        <title>Genome sequencing and annotation of Brassica cretica.</title>
        <authorList>
            <person name="Studholme D.J."/>
            <person name="Sarris P.F."/>
        </authorList>
    </citation>
    <scope>NUCLEOTIDE SEQUENCE</scope>
    <source>
        <strain evidence="2">PFS-001/15</strain>
        <tissue evidence="2">Leaf</tissue>
    </source>
</reference>